<evidence type="ECO:0000313" key="3">
    <source>
        <dbReference type="Proteomes" id="UP000031599"/>
    </source>
</evidence>
<dbReference type="Proteomes" id="UP000031599">
    <property type="component" value="Unassembled WGS sequence"/>
</dbReference>
<dbReference type="Gene3D" id="3.30.750.44">
    <property type="match status" value="1"/>
</dbReference>
<dbReference type="Gene3D" id="3.90.226.10">
    <property type="entry name" value="2-enoyl-CoA Hydratase, Chain A, domain 1"/>
    <property type="match status" value="1"/>
</dbReference>
<evidence type="ECO:0000313" key="2">
    <source>
        <dbReference type="EMBL" id="KIG11588.1"/>
    </source>
</evidence>
<organism evidence="2 3">
    <name type="scientific">Enhygromyxa salina</name>
    <dbReference type="NCBI Taxonomy" id="215803"/>
    <lineage>
        <taxon>Bacteria</taxon>
        <taxon>Pseudomonadati</taxon>
        <taxon>Myxococcota</taxon>
        <taxon>Polyangia</taxon>
        <taxon>Nannocystales</taxon>
        <taxon>Nannocystaceae</taxon>
        <taxon>Enhygromyxa</taxon>
    </lineage>
</organism>
<reference evidence="2 3" key="1">
    <citation type="submission" date="2014-12" db="EMBL/GenBank/DDBJ databases">
        <title>Genome assembly of Enhygromyxa salina DSM 15201.</title>
        <authorList>
            <person name="Sharma G."/>
            <person name="Subramanian S."/>
        </authorList>
    </citation>
    <scope>NUCLEOTIDE SEQUENCE [LARGE SCALE GENOMIC DNA]</scope>
    <source>
        <strain evidence="2 3">DSM 15201</strain>
    </source>
</reference>
<proteinExistence type="predicted"/>
<evidence type="ECO:0000259" key="1">
    <source>
        <dbReference type="Pfam" id="PF03572"/>
    </source>
</evidence>
<dbReference type="AlphaFoldDB" id="A0A0C1ZLF8"/>
<dbReference type="SUPFAM" id="SSF52096">
    <property type="entry name" value="ClpP/crotonase"/>
    <property type="match status" value="1"/>
</dbReference>
<dbReference type="InterPro" id="IPR005151">
    <property type="entry name" value="Tail-specific_protease"/>
</dbReference>
<protein>
    <submittedName>
        <fullName evidence="2">Peptidase, S41 family protein</fullName>
    </submittedName>
</protein>
<dbReference type="GO" id="GO:0008236">
    <property type="term" value="F:serine-type peptidase activity"/>
    <property type="evidence" value="ECO:0007669"/>
    <property type="project" value="InterPro"/>
</dbReference>
<dbReference type="EMBL" id="JMCC02000228">
    <property type="protein sequence ID" value="KIG11588.1"/>
    <property type="molecule type" value="Genomic_DNA"/>
</dbReference>
<name>A0A0C1ZLF8_9BACT</name>
<dbReference type="Gene3D" id="2.60.120.260">
    <property type="entry name" value="Galactose-binding domain-like"/>
    <property type="match status" value="1"/>
</dbReference>
<dbReference type="InterPro" id="IPR029045">
    <property type="entry name" value="ClpP/crotonase-like_dom_sf"/>
</dbReference>
<sequence>MGLAALLVGACGARSSISEPPVTAGERTIEGSTTDLEELHAFAKLYGYVRYFHPSDEAAAADWEAIAVAGARRIVQGSTRAELLAALHEIFRPLAPTLLVFPIEAPPPPAEPGRRGRVIAWQHEGYGLGFNTSAYQSGRTRRPRMLLGQGPGHIVLTASIPAERVRGKRVRLRGWARVEGSHRSEMARLWMRVELPKGDEFYDYTQDRPIRSTQWQASSVESTPVGPEATRVVFGGVAVGAGGVYFDDFTLEVSGPDASTWTEVTLDNGDFESGSPFDGWEFEGSGYAVLEVGDTHGGGAALKLERLRHKVRGDVFDERPSVGETFERDLGAGLACRVVLGLPASKPLDILPTKLEPLPDASDPAVRVAAAIIGWNVLRHFYPYHDVIGEDWEQVLDLVLTDVLDDSGPEDLLLTLRRLVHRLHDGHGHVDGPLEPEVVLPLRLVRIDDVFVVTAAPKDHPLQRGDELVSIDGVSSAERFEQRAAFVSGSPQWIEYVLLNWARITEGRAGTVARVEILRDDVSHMFELERTPFVSAPEEFDRPYFDTLEPDVLYVDLERIPGDELAQKMDVIARAKAVIIDVRGYPQADKAWLRHFLTKPERAKWMFVPRIIRPDYEGVSGFREVGWNLRPANPHVTGQVAFITGPAAISYAESLMGYVEAHRLGPIVGSATAGANGNINKVMLPGGFWIRFTGMKVTRIDGRQHHNVGVQPTHPVERTLAGIRAGRDEELEVALDLVRPATVTR</sequence>
<accession>A0A0C1ZLF8</accession>
<gene>
    <name evidence="2" type="ORF">DB30_03133</name>
</gene>
<dbReference type="GO" id="GO:0006508">
    <property type="term" value="P:proteolysis"/>
    <property type="evidence" value="ECO:0007669"/>
    <property type="project" value="InterPro"/>
</dbReference>
<dbReference type="Pfam" id="PF03572">
    <property type="entry name" value="Peptidase_S41"/>
    <property type="match status" value="1"/>
</dbReference>
<feature type="domain" description="Tail specific protease" evidence="1">
    <location>
        <begin position="553"/>
        <end position="714"/>
    </location>
</feature>
<comment type="caution">
    <text evidence="2">The sequence shown here is derived from an EMBL/GenBank/DDBJ whole genome shotgun (WGS) entry which is preliminary data.</text>
</comment>